<sequence>MSLNPSSGLPVPGAPMSNTHASASGWRYPTVDVAYEHRSMNGKSVNNRQLKLQLESNHTMDACVCVVDALNHIRYWVD</sequence>
<dbReference type="EMBL" id="KL596936">
    <property type="protein sequence ID" value="KER21855.1"/>
    <property type="molecule type" value="Genomic_DNA"/>
</dbReference>
<dbReference type="RefSeq" id="XP_009174400.1">
    <property type="nucleotide sequence ID" value="XM_009176136.1"/>
</dbReference>
<protein>
    <submittedName>
        <fullName evidence="2">Uncharacterized protein</fullName>
    </submittedName>
</protein>
<dbReference type="CTD" id="20324088"/>
<feature type="region of interest" description="Disordered" evidence="1">
    <location>
        <begin position="1"/>
        <end position="24"/>
    </location>
</feature>
<keyword evidence="3" id="KW-1185">Reference proteome</keyword>
<evidence type="ECO:0000313" key="3">
    <source>
        <dbReference type="Proteomes" id="UP000054324"/>
    </source>
</evidence>
<evidence type="ECO:0000313" key="2">
    <source>
        <dbReference type="EMBL" id="KER21855.1"/>
    </source>
</evidence>
<evidence type="ECO:0000256" key="1">
    <source>
        <dbReference type="SAM" id="MobiDB-lite"/>
    </source>
</evidence>
<dbReference type="KEGG" id="ovi:T265_09920"/>
<name>A0A074ZF46_OPIVI</name>
<dbReference type="Proteomes" id="UP000054324">
    <property type="component" value="Unassembled WGS sequence"/>
</dbReference>
<dbReference type="AlphaFoldDB" id="A0A074ZF46"/>
<reference evidence="2 3" key="1">
    <citation type="submission" date="2013-11" db="EMBL/GenBank/DDBJ databases">
        <title>Opisthorchis viverrini - life in the bile duct.</title>
        <authorList>
            <person name="Young N.D."/>
            <person name="Nagarajan N."/>
            <person name="Lin S.J."/>
            <person name="Korhonen P.K."/>
            <person name="Jex A.R."/>
            <person name="Hall R.S."/>
            <person name="Safavi-Hemami H."/>
            <person name="Kaewkong W."/>
            <person name="Bertrand D."/>
            <person name="Gao S."/>
            <person name="Seet Q."/>
            <person name="Wongkham S."/>
            <person name="Teh B.T."/>
            <person name="Wongkham C."/>
            <person name="Intapan P.M."/>
            <person name="Maleewong W."/>
            <person name="Yang X."/>
            <person name="Hu M."/>
            <person name="Wang Z."/>
            <person name="Hofmann A."/>
            <person name="Sternberg P.W."/>
            <person name="Tan P."/>
            <person name="Wang J."/>
            <person name="Gasser R.B."/>
        </authorList>
    </citation>
    <scope>NUCLEOTIDE SEQUENCE [LARGE SCALE GENOMIC DNA]</scope>
</reference>
<gene>
    <name evidence="2" type="ORF">T265_09920</name>
</gene>
<accession>A0A074ZF46</accession>
<dbReference type="GeneID" id="20324088"/>
<organism evidence="2 3">
    <name type="scientific">Opisthorchis viverrini</name>
    <name type="common">Southeast Asian liver fluke</name>
    <dbReference type="NCBI Taxonomy" id="6198"/>
    <lineage>
        <taxon>Eukaryota</taxon>
        <taxon>Metazoa</taxon>
        <taxon>Spiralia</taxon>
        <taxon>Lophotrochozoa</taxon>
        <taxon>Platyhelminthes</taxon>
        <taxon>Trematoda</taxon>
        <taxon>Digenea</taxon>
        <taxon>Opisthorchiida</taxon>
        <taxon>Opisthorchiata</taxon>
        <taxon>Opisthorchiidae</taxon>
        <taxon>Opisthorchis</taxon>
    </lineage>
</organism>
<proteinExistence type="predicted"/>